<dbReference type="PANTHER" id="PTHR42836">
    <property type="entry name" value="7-CARBOXY-7-DEAZAGUANINE SYNTHASE"/>
    <property type="match status" value="1"/>
</dbReference>
<dbReference type="EC" id="4.3.99.3" evidence="8"/>
<feature type="binding site" evidence="8">
    <location>
        <position position="42"/>
    </location>
    <ligand>
        <name>Mg(2+)</name>
        <dbReference type="ChEBI" id="CHEBI:18420"/>
    </ligand>
</feature>
<feature type="binding site" evidence="8">
    <location>
        <position position="33"/>
    </location>
    <ligand>
        <name>[4Fe-4S] cluster</name>
        <dbReference type="ChEBI" id="CHEBI:49883"/>
        <note>4Fe-4S-S-AdoMet</note>
    </ligand>
</feature>
<comment type="cofactor">
    <cofactor evidence="8">
        <name>Mg(2+)</name>
        <dbReference type="ChEBI" id="CHEBI:18420"/>
    </cofactor>
</comment>
<keyword evidence="5 8" id="KW-0408">Iron</keyword>
<dbReference type="GO" id="GO:1904047">
    <property type="term" value="F:S-adenosyl-L-methionine binding"/>
    <property type="evidence" value="ECO:0007669"/>
    <property type="project" value="UniProtKB-UniRule"/>
</dbReference>
<dbReference type="GO" id="GO:0051539">
    <property type="term" value="F:4 iron, 4 sulfur cluster binding"/>
    <property type="evidence" value="ECO:0007669"/>
    <property type="project" value="UniProtKB-UniRule"/>
</dbReference>
<sequence length="219" mass="24733">MSNIPVNEIFGPTIQGEGMYCGYRTMFIRVAGCDYRCSWCDTKYAWSINQARQVLSEEEILDQLKERAKGITHRVTITGGNPCAHDLSRLISLLKMEKYLIHIETQGSIIPSWLHDVHHVCISPKPPSSGNITNYSSFNEFMNSEVSKELKVVVGTEEDYLYAKKVHQMYKLQPLTLQACTIGDPLPVLNWLISKVSSDPDFSDSVKVMPQVHVLIGIK</sequence>
<dbReference type="GO" id="GO:0008616">
    <property type="term" value="P:tRNA queuosine(34) biosynthetic process"/>
    <property type="evidence" value="ECO:0007669"/>
    <property type="project" value="UniProtKB-UniRule"/>
</dbReference>
<comment type="caution">
    <text evidence="8">Lacks conserved residue(s) required for the propagation of feature annotation.</text>
</comment>
<evidence type="ECO:0000256" key="5">
    <source>
        <dbReference type="ARBA" id="ARBA00023004"/>
    </source>
</evidence>
<keyword evidence="11" id="KW-1185">Reference proteome</keyword>
<dbReference type="GO" id="GO:0000287">
    <property type="term" value="F:magnesium ion binding"/>
    <property type="evidence" value="ECO:0007669"/>
    <property type="project" value="UniProtKB-UniRule"/>
</dbReference>
<feature type="domain" description="Radical SAM core" evidence="9">
    <location>
        <begin position="20"/>
        <end position="219"/>
    </location>
</feature>
<dbReference type="SFLD" id="SFLDS00029">
    <property type="entry name" value="Radical_SAM"/>
    <property type="match status" value="1"/>
</dbReference>
<comment type="similarity">
    <text evidence="8">Belongs to the radical SAM superfamily. 7-carboxy-7-deazaguanine synthase family.</text>
</comment>
<reference evidence="11" key="1">
    <citation type="submission" date="2016-10" db="EMBL/GenBank/DDBJ databases">
        <authorList>
            <person name="Varghese N."/>
            <person name="Submissions S."/>
        </authorList>
    </citation>
    <scope>NUCLEOTIDE SEQUENCE [LARGE SCALE GENOMIC DNA]</scope>
    <source>
        <strain evidence="11">DSM 17038</strain>
    </source>
</reference>
<feature type="binding site" evidence="8">
    <location>
        <position position="29"/>
    </location>
    <ligand>
        <name>substrate</name>
    </ligand>
</feature>
<dbReference type="InterPro" id="IPR013785">
    <property type="entry name" value="Aldolase_TIM"/>
</dbReference>
<keyword evidence="3 8" id="KW-0479">Metal-binding</keyword>
<dbReference type="STRING" id="341036.SAMN05660649_01254"/>
<evidence type="ECO:0000259" key="9">
    <source>
        <dbReference type="PROSITE" id="PS51918"/>
    </source>
</evidence>
<dbReference type="RefSeq" id="WP_165613402.1">
    <property type="nucleotide sequence ID" value="NZ_FOOX01000003.1"/>
</dbReference>
<evidence type="ECO:0000256" key="1">
    <source>
        <dbReference type="ARBA" id="ARBA00022485"/>
    </source>
</evidence>
<dbReference type="InterPro" id="IPR007197">
    <property type="entry name" value="rSAM"/>
</dbReference>
<keyword evidence="1 8" id="KW-0004">4Fe-4S</keyword>
<comment type="cofactor">
    <cofactor evidence="8">
        <name>S-adenosyl-L-methionine</name>
        <dbReference type="ChEBI" id="CHEBI:59789"/>
    </cofactor>
    <text evidence="8">Binds 1 S-adenosyl-L-methionine per subunit.</text>
</comment>
<evidence type="ECO:0000256" key="8">
    <source>
        <dbReference type="HAMAP-Rule" id="MF_00917"/>
    </source>
</evidence>
<dbReference type="EMBL" id="FOOX01000003">
    <property type="protein sequence ID" value="SFG28098.1"/>
    <property type="molecule type" value="Genomic_DNA"/>
</dbReference>
<comment type="cofactor">
    <cofactor evidence="8">
        <name>[4Fe-4S] cluster</name>
        <dbReference type="ChEBI" id="CHEBI:49883"/>
    </cofactor>
    <text evidence="8">Binds 1 [4Fe-4S] cluster. The cluster is coordinated with 3 cysteines and an exchangeable S-adenosyl-L-methionine.</text>
</comment>
<keyword evidence="8" id="KW-0671">Queuosine biosynthesis</keyword>
<dbReference type="PANTHER" id="PTHR42836:SF1">
    <property type="entry name" value="7-CARBOXY-7-DEAZAGUANINE SYNTHASE"/>
    <property type="match status" value="1"/>
</dbReference>
<accession>A0A1I2QIG1</accession>
<protein>
    <recommendedName>
        <fullName evidence="8">7-carboxy-7-deazaguanine synthase</fullName>
        <shortName evidence="8">CDG synthase</shortName>
        <ecNumber evidence="8">4.3.99.3</ecNumber>
    </recommendedName>
    <alternativeName>
        <fullName evidence="8">Queuosine biosynthesis protein QueE</fullName>
    </alternativeName>
</protein>
<feature type="binding site" evidence="8">
    <location>
        <position position="78"/>
    </location>
    <ligand>
        <name>substrate</name>
    </ligand>
</feature>
<evidence type="ECO:0000313" key="10">
    <source>
        <dbReference type="EMBL" id="SFG28098.1"/>
    </source>
</evidence>
<keyword evidence="6 8" id="KW-0411">Iron-sulfur</keyword>
<dbReference type="HAMAP" id="MF_00917">
    <property type="entry name" value="QueE"/>
    <property type="match status" value="1"/>
</dbReference>
<dbReference type="PROSITE" id="PS51918">
    <property type="entry name" value="RADICAL_SAM"/>
    <property type="match status" value="1"/>
</dbReference>
<comment type="subunit">
    <text evidence="8">Homodimer.</text>
</comment>
<dbReference type="CDD" id="cd01335">
    <property type="entry name" value="Radical_SAM"/>
    <property type="match status" value="1"/>
</dbReference>
<dbReference type="NCBIfam" id="TIGR03365">
    <property type="entry name" value="Bsubt_queE"/>
    <property type="match status" value="1"/>
</dbReference>
<evidence type="ECO:0000256" key="4">
    <source>
        <dbReference type="ARBA" id="ARBA00022842"/>
    </source>
</evidence>
<dbReference type="PIRSF" id="PIRSF000370">
    <property type="entry name" value="QueE"/>
    <property type="match status" value="1"/>
</dbReference>
<dbReference type="Pfam" id="PF04055">
    <property type="entry name" value="Radical_SAM"/>
    <property type="match status" value="1"/>
</dbReference>
<gene>
    <name evidence="8" type="primary">queE</name>
    <name evidence="10" type="ORF">SAMN05660649_01254</name>
</gene>
<feature type="binding site" evidence="8">
    <location>
        <position position="37"/>
    </location>
    <ligand>
        <name>[4Fe-4S] cluster</name>
        <dbReference type="ChEBI" id="CHEBI:49883"/>
        <note>4Fe-4S-S-AdoMet</note>
    </ligand>
</feature>
<proteinExistence type="inferred from homology"/>
<organism evidence="10 11">
    <name type="scientific">Desulfotruncus arcticus DSM 17038</name>
    <dbReference type="NCBI Taxonomy" id="1121424"/>
    <lineage>
        <taxon>Bacteria</taxon>
        <taxon>Bacillati</taxon>
        <taxon>Bacillota</taxon>
        <taxon>Clostridia</taxon>
        <taxon>Eubacteriales</taxon>
        <taxon>Desulfallaceae</taxon>
        <taxon>Desulfotruncus</taxon>
    </lineage>
</organism>
<feature type="binding site" evidence="8">
    <location>
        <position position="40"/>
    </location>
    <ligand>
        <name>[4Fe-4S] cluster</name>
        <dbReference type="ChEBI" id="CHEBI:49883"/>
        <note>4Fe-4S-S-AdoMet</note>
    </ligand>
</feature>
<feature type="binding site" evidence="8">
    <location>
        <position position="80"/>
    </location>
    <ligand>
        <name>S-adenosyl-L-methionine</name>
        <dbReference type="ChEBI" id="CHEBI:59789"/>
    </ligand>
</feature>
<dbReference type="UniPathway" id="UPA00391"/>
<dbReference type="Proteomes" id="UP000199337">
    <property type="component" value="Unassembled WGS sequence"/>
</dbReference>
<dbReference type="InterPro" id="IPR058240">
    <property type="entry name" value="rSAM_sf"/>
</dbReference>
<keyword evidence="7 8" id="KW-0456">Lyase</keyword>
<feature type="binding site" evidence="8">
    <location>
        <begin position="14"/>
        <end position="16"/>
    </location>
    <ligand>
        <name>substrate</name>
    </ligand>
</feature>
<name>A0A1I2QIG1_9FIRM</name>
<dbReference type="InterPro" id="IPR017742">
    <property type="entry name" value="Deazaguanine_synth"/>
</dbReference>
<comment type="function">
    <text evidence="8">Catalyzes the complex heterocyclic radical-mediated conversion of 6-carboxy-5,6,7,8-tetrahydropterin (CPH4) to 7-carboxy-7-deazaguanine (CDG), a step common to the biosynthetic pathways of all 7-deazapurine-containing compounds.</text>
</comment>
<evidence type="ECO:0000256" key="7">
    <source>
        <dbReference type="ARBA" id="ARBA00023239"/>
    </source>
</evidence>
<dbReference type="AlphaFoldDB" id="A0A1I2QIG1"/>
<evidence type="ECO:0000256" key="3">
    <source>
        <dbReference type="ARBA" id="ARBA00022723"/>
    </source>
</evidence>
<dbReference type="InterPro" id="IPR024924">
    <property type="entry name" value="7-CO-7-deazaguanine_synth-like"/>
</dbReference>
<dbReference type="SUPFAM" id="SSF102114">
    <property type="entry name" value="Radical SAM enzymes"/>
    <property type="match status" value="1"/>
</dbReference>
<evidence type="ECO:0000313" key="11">
    <source>
        <dbReference type="Proteomes" id="UP000199337"/>
    </source>
</evidence>
<evidence type="ECO:0000256" key="6">
    <source>
        <dbReference type="ARBA" id="ARBA00023014"/>
    </source>
</evidence>
<evidence type="ECO:0000256" key="2">
    <source>
        <dbReference type="ARBA" id="ARBA00022691"/>
    </source>
</evidence>
<feature type="binding site" evidence="8">
    <location>
        <begin position="123"/>
        <end position="125"/>
    </location>
    <ligand>
        <name>S-adenosyl-L-methionine</name>
        <dbReference type="ChEBI" id="CHEBI:59789"/>
    </ligand>
</feature>
<comment type="catalytic activity">
    <reaction evidence="8">
        <text>6-carboxy-5,6,7,8-tetrahydropterin + H(+) = 7-carboxy-7-carbaguanine + NH4(+)</text>
        <dbReference type="Rhea" id="RHEA:27974"/>
        <dbReference type="ChEBI" id="CHEBI:15378"/>
        <dbReference type="ChEBI" id="CHEBI:28938"/>
        <dbReference type="ChEBI" id="CHEBI:61032"/>
        <dbReference type="ChEBI" id="CHEBI:61036"/>
        <dbReference type="EC" id="4.3.99.3"/>
    </reaction>
</comment>
<dbReference type="Gene3D" id="3.20.20.70">
    <property type="entry name" value="Aldolase class I"/>
    <property type="match status" value="1"/>
</dbReference>
<dbReference type="GO" id="GO:0016840">
    <property type="term" value="F:carbon-nitrogen lyase activity"/>
    <property type="evidence" value="ECO:0007669"/>
    <property type="project" value="UniProtKB-UniRule"/>
</dbReference>
<keyword evidence="4 8" id="KW-0460">Magnesium</keyword>
<feature type="binding site" evidence="8">
    <location>
        <begin position="39"/>
        <end position="41"/>
    </location>
    <ligand>
        <name>S-adenosyl-L-methionine</name>
        <dbReference type="ChEBI" id="CHEBI:59789"/>
    </ligand>
</feature>
<keyword evidence="2 8" id="KW-0949">S-adenosyl-L-methionine</keyword>
<comment type="pathway">
    <text evidence="8">Purine metabolism; 7-cyano-7-deazaguanine biosynthesis.</text>
</comment>